<dbReference type="AlphaFoldDB" id="A0ABD0Q920"/>
<sequence length="233" mass="24977">TPGQPPSAGQTQQPPIKHKAGEKPEKGDKQQKRPQTPFHHRNSVCEDVSSMETDASAGQRLALRGQEGGRFPGLRPSDVSSGSKPPQLHSGGGATMGSSGPTEMVGSPQPPPLSPHPCERAEEASDTIKNPSTPHSQHFYPPSAEPCLLPQKGPDDARLEPLTQPFPPAYPEPLEPTPYISAAVNLDDDGSHAPWRFFNLPRRKDAEFPTPSLPGDKLREEALLSAEGIMSVT</sequence>
<name>A0ABD0Q920_CIRMR</name>
<feature type="compositionally biased region" description="Polar residues" evidence="1">
    <location>
        <begin position="127"/>
        <end position="136"/>
    </location>
</feature>
<evidence type="ECO:0000313" key="2">
    <source>
        <dbReference type="EMBL" id="KAL0182664.1"/>
    </source>
</evidence>
<evidence type="ECO:0000256" key="1">
    <source>
        <dbReference type="SAM" id="MobiDB-lite"/>
    </source>
</evidence>
<feature type="region of interest" description="Disordered" evidence="1">
    <location>
        <begin position="1"/>
        <end position="176"/>
    </location>
</feature>
<feature type="compositionally biased region" description="Basic and acidic residues" evidence="1">
    <location>
        <begin position="19"/>
        <end position="31"/>
    </location>
</feature>
<feature type="compositionally biased region" description="Polar residues" evidence="1">
    <location>
        <begin position="1"/>
        <end position="14"/>
    </location>
</feature>
<feature type="non-terminal residue" evidence="2">
    <location>
        <position position="233"/>
    </location>
</feature>
<dbReference type="EMBL" id="JAMKFB020000010">
    <property type="protein sequence ID" value="KAL0182664.1"/>
    <property type="molecule type" value="Genomic_DNA"/>
</dbReference>
<gene>
    <name evidence="2" type="ORF">M9458_022039</name>
</gene>
<accession>A0ABD0Q920</accession>
<evidence type="ECO:0000313" key="3">
    <source>
        <dbReference type="Proteomes" id="UP001529510"/>
    </source>
</evidence>
<proteinExistence type="predicted"/>
<dbReference type="Proteomes" id="UP001529510">
    <property type="component" value="Unassembled WGS sequence"/>
</dbReference>
<feature type="compositionally biased region" description="Pro residues" evidence="1">
    <location>
        <begin position="164"/>
        <end position="176"/>
    </location>
</feature>
<protein>
    <submittedName>
        <fullName evidence="2">Uncharacterized protein</fullName>
    </submittedName>
</protein>
<organism evidence="2 3">
    <name type="scientific">Cirrhinus mrigala</name>
    <name type="common">Mrigala</name>
    <dbReference type="NCBI Taxonomy" id="683832"/>
    <lineage>
        <taxon>Eukaryota</taxon>
        <taxon>Metazoa</taxon>
        <taxon>Chordata</taxon>
        <taxon>Craniata</taxon>
        <taxon>Vertebrata</taxon>
        <taxon>Euteleostomi</taxon>
        <taxon>Actinopterygii</taxon>
        <taxon>Neopterygii</taxon>
        <taxon>Teleostei</taxon>
        <taxon>Ostariophysi</taxon>
        <taxon>Cypriniformes</taxon>
        <taxon>Cyprinidae</taxon>
        <taxon>Labeoninae</taxon>
        <taxon>Labeonini</taxon>
        <taxon>Cirrhinus</taxon>
    </lineage>
</organism>
<comment type="caution">
    <text evidence="2">The sequence shown here is derived from an EMBL/GenBank/DDBJ whole genome shotgun (WGS) entry which is preliminary data.</text>
</comment>
<keyword evidence="3" id="KW-1185">Reference proteome</keyword>
<feature type="non-terminal residue" evidence="2">
    <location>
        <position position="1"/>
    </location>
</feature>
<reference evidence="2 3" key="1">
    <citation type="submission" date="2024-05" db="EMBL/GenBank/DDBJ databases">
        <title>Genome sequencing and assembly of Indian major carp, Cirrhinus mrigala (Hamilton, 1822).</title>
        <authorList>
            <person name="Mohindra V."/>
            <person name="Chowdhury L.M."/>
            <person name="Lal K."/>
            <person name="Jena J.K."/>
        </authorList>
    </citation>
    <scope>NUCLEOTIDE SEQUENCE [LARGE SCALE GENOMIC DNA]</scope>
    <source>
        <strain evidence="2">CM1030</strain>
        <tissue evidence="2">Blood</tissue>
    </source>
</reference>